<comment type="caution">
    <text evidence="1">The sequence shown here is derived from an EMBL/GenBank/DDBJ whole genome shotgun (WGS) entry which is preliminary data.</text>
</comment>
<dbReference type="EMBL" id="VSSQ01146593">
    <property type="protein sequence ID" value="MPN64952.1"/>
    <property type="molecule type" value="Genomic_DNA"/>
</dbReference>
<name>A0A645JNT1_9ZZZZ</name>
<protein>
    <submittedName>
        <fullName evidence="1">Uncharacterized protein</fullName>
    </submittedName>
</protein>
<gene>
    <name evidence="1" type="ORF">SDC9_212731</name>
</gene>
<reference evidence="1" key="1">
    <citation type="submission" date="2019-08" db="EMBL/GenBank/DDBJ databases">
        <authorList>
            <person name="Kucharzyk K."/>
            <person name="Murdoch R.W."/>
            <person name="Higgins S."/>
            <person name="Loffler F."/>
        </authorList>
    </citation>
    <scope>NUCLEOTIDE SEQUENCE</scope>
</reference>
<organism evidence="1">
    <name type="scientific">bioreactor metagenome</name>
    <dbReference type="NCBI Taxonomy" id="1076179"/>
    <lineage>
        <taxon>unclassified sequences</taxon>
        <taxon>metagenomes</taxon>
        <taxon>ecological metagenomes</taxon>
    </lineage>
</organism>
<dbReference type="AlphaFoldDB" id="A0A645JNT1"/>
<proteinExistence type="predicted"/>
<sequence>MIVNFRHGSAYEHNARFIRNPGQHSVGFSAFRFGILREATSVVRTQEHLGQHHNLCAFSGGVLRHFLRSRKVLLPAQTDFHLEQPDRNFLHVRHLLACIVIHRPYAVNLHANLDKRADLG</sequence>
<accession>A0A645JNT1</accession>
<evidence type="ECO:0000313" key="1">
    <source>
        <dbReference type="EMBL" id="MPN64952.1"/>
    </source>
</evidence>